<evidence type="ECO:0000313" key="1">
    <source>
        <dbReference type="EMBL" id="JAH87742.1"/>
    </source>
</evidence>
<dbReference type="AlphaFoldDB" id="A0A0E9WBN5"/>
<name>A0A0E9WBN5_ANGAN</name>
<protein>
    <submittedName>
        <fullName evidence="1">Uncharacterized protein</fullName>
    </submittedName>
</protein>
<reference evidence="1" key="1">
    <citation type="submission" date="2014-11" db="EMBL/GenBank/DDBJ databases">
        <authorList>
            <person name="Amaro Gonzalez C."/>
        </authorList>
    </citation>
    <scope>NUCLEOTIDE SEQUENCE</scope>
</reference>
<sequence>MPVFFRIEGRNSSFSASTATPGHRTLEPHRWHSTDLAFSRPQTPAWISRRILHHPK</sequence>
<organism evidence="1">
    <name type="scientific">Anguilla anguilla</name>
    <name type="common">European freshwater eel</name>
    <name type="synonym">Muraena anguilla</name>
    <dbReference type="NCBI Taxonomy" id="7936"/>
    <lineage>
        <taxon>Eukaryota</taxon>
        <taxon>Metazoa</taxon>
        <taxon>Chordata</taxon>
        <taxon>Craniata</taxon>
        <taxon>Vertebrata</taxon>
        <taxon>Euteleostomi</taxon>
        <taxon>Actinopterygii</taxon>
        <taxon>Neopterygii</taxon>
        <taxon>Teleostei</taxon>
        <taxon>Anguilliformes</taxon>
        <taxon>Anguillidae</taxon>
        <taxon>Anguilla</taxon>
    </lineage>
</organism>
<proteinExistence type="predicted"/>
<accession>A0A0E9WBN5</accession>
<reference evidence="1" key="2">
    <citation type="journal article" date="2015" name="Fish Shellfish Immunol.">
        <title>Early steps in the European eel (Anguilla anguilla)-Vibrio vulnificus interaction in the gills: Role of the RtxA13 toxin.</title>
        <authorList>
            <person name="Callol A."/>
            <person name="Pajuelo D."/>
            <person name="Ebbesson L."/>
            <person name="Teles M."/>
            <person name="MacKenzie S."/>
            <person name="Amaro C."/>
        </authorList>
    </citation>
    <scope>NUCLEOTIDE SEQUENCE</scope>
</reference>
<dbReference type="EMBL" id="GBXM01020835">
    <property type="protein sequence ID" value="JAH87742.1"/>
    <property type="molecule type" value="Transcribed_RNA"/>
</dbReference>